<dbReference type="Proteomes" id="UP000249873">
    <property type="component" value="Chromosome"/>
</dbReference>
<dbReference type="KEGG" id="als:DJ013_14860"/>
<name>A0A2Z4GDG5_9BACT</name>
<proteinExistence type="predicted"/>
<dbReference type="RefSeq" id="WP_111372729.1">
    <property type="nucleotide sequence ID" value="NZ_CP029480.1"/>
</dbReference>
<keyword evidence="3" id="KW-1185">Reference proteome</keyword>
<dbReference type="EMBL" id="CP029480">
    <property type="protein sequence ID" value="AWV99372.1"/>
    <property type="molecule type" value="Genomic_DNA"/>
</dbReference>
<sequence>MKRRKFVNQIGKGLAAISFWVALPTIGNASSLKLANMSVLASTDFDALVGSTVSLVGASGQKHEALLKEIEVVDNGTDDFRNPFVLVWNNLGKPLPEDGLYAFELPNKGLVQAYFMIKSNASSTEQLIENVWN</sequence>
<dbReference type="AlphaFoldDB" id="A0A2Z4GDG5"/>
<evidence type="ECO:0000313" key="3">
    <source>
        <dbReference type="Proteomes" id="UP000249873"/>
    </source>
</evidence>
<evidence type="ECO:0000313" key="2">
    <source>
        <dbReference type="EMBL" id="AWV99372.1"/>
    </source>
</evidence>
<dbReference type="InterPro" id="IPR054209">
    <property type="entry name" value="DUF6916"/>
</dbReference>
<dbReference type="Pfam" id="PF21880">
    <property type="entry name" value="DUF6916"/>
    <property type="match status" value="1"/>
</dbReference>
<feature type="domain" description="DUF6916" evidence="1">
    <location>
        <begin position="42"/>
        <end position="116"/>
    </location>
</feature>
<gene>
    <name evidence="2" type="ORF">DJ013_14860</name>
</gene>
<accession>A0A2Z4GDG5</accession>
<evidence type="ECO:0000259" key="1">
    <source>
        <dbReference type="Pfam" id="PF21880"/>
    </source>
</evidence>
<organism evidence="2 3">
    <name type="scientific">Arcticibacterium luteifluviistationis</name>
    <dbReference type="NCBI Taxonomy" id="1784714"/>
    <lineage>
        <taxon>Bacteria</taxon>
        <taxon>Pseudomonadati</taxon>
        <taxon>Bacteroidota</taxon>
        <taxon>Cytophagia</taxon>
        <taxon>Cytophagales</taxon>
        <taxon>Leadbetterellaceae</taxon>
        <taxon>Arcticibacterium</taxon>
    </lineage>
</organism>
<reference evidence="2 3" key="1">
    <citation type="submission" date="2018-05" db="EMBL/GenBank/DDBJ databases">
        <title>Complete genome sequence of Arcticibacterium luteifluviistationis SM1504T, a cytophagaceae bacterium isolated from Arctic surface seawater.</title>
        <authorList>
            <person name="Li Y."/>
            <person name="Qin Q.-L."/>
        </authorList>
    </citation>
    <scope>NUCLEOTIDE SEQUENCE [LARGE SCALE GENOMIC DNA]</scope>
    <source>
        <strain evidence="2 3">SM1504</strain>
    </source>
</reference>
<protein>
    <recommendedName>
        <fullName evidence="1">DUF6916 domain-containing protein</fullName>
    </recommendedName>
</protein>